<dbReference type="Proteomes" id="UP000241890">
    <property type="component" value="Unassembled WGS sequence"/>
</dbReference>
<protein>
    <recommendedName>
        <fullName evidence="3">vitamin-K-epoxide reductase (warfarin-sensitive)</fullName>
        <ecNumber evidence="3">1.17.4.4</ecNumber>
    </recommendedName>
</protein>
<feature type="transmembrane region" description="Helical" evidence="12">
    <location>
        <begin position="79"/>
        <end position="102"/>
    </location>
</feature>
<evidence type="ECO:0000256" key="3">
    <source>
        <dbReference type="ARBA" id="ARBA00012278"/>
    </source>
</evidence>
<evidence type="ECO:0000256" key="6">
    <source>
        <dbReference type="ARBA" id="ARBA00022824"/>
    </source>
</evidence>
<accession>A0A2R5GQV8</accession>
<reference evidence="14 15" key="1">
    <citation type="submission" date="2017-12" db="EMBL/GenBank/DDBJ databases">
        <title>Sequencing, de novo assembly and annotation of complete genome of a new Thraustochytrid species, strain FCC1311.</title>
        <authorList>
            <person name="Sedici K."/>
            <person name="Godart F."/>
            <person name="Aiese Cigliano R."/>
            <person name="Sanseverino W."/>
            <person name="Barakat M."/>
            <person name="Ortet P."/>
            <person name="Marechal E."/>
            <person name="Cagnac O."/>
            <person name="Amato A."/>
        </authorList>
    </citation>
    <scope>NUCLEOTIDE SEQUENCE [LARGE SCALE GENOMIC DNA]</scope>
</reference>
<evidence type="ECO:0000256" key="10">
    <source>
        <dbReference type="ARBA" id="ARBA00023157"/>
    </source>
</evidence>
<dbReference type="AlphaFoldDB" id="A0A2R5GQV8"/>
<dbReference type="InParanoid" id="A0A2R5GQV8"/>
<keyword evidence="7 12" id="KW-1133">Transmembrane helix</keyword>
<dbReference type="InterPro" id="IPR038354">
    <property type="entry name" value="VKOR_sf"/>
</dbReference>
<name>A0A2R5GQV8_9STRA</name>
<evidence type="ECO:0000256" key="12">
    <source>
        <dbReference type="SAM" id="Phobius"/>
    </source>
</evidence>
<organism evidence="14 15">
    <name type="scientific">Hondaea fermentalgiana</name>
    <dbReference type="NCBI Taxonomy" id="2315210"/>
    <lineage>
        <taxon>Eukaryota</taxon>
        <taxon>Sar</taxon>
        <taxon>Stramenopiles</taxon>
        <taxon>Bigyra</taxon>
        <taxon>Labyrinthulomycetes</taxon>
        <taxon>Thraustochytrida</taxon>
        <taxon>Thraustochytriidae</taxon>
        <taxon>Hondaea</taxon>
    </lineage>
</organism>
<evidence type="ECO:0000313" key="15">
    <source>
        <dbReference type="Proteomes" id="UP000241890"/>
    </source>
</evidence>
<evidence type="ECO:0000256" key="1">
    <source>
        <dbReference type="ARBA" id="ARBA00004477"/>
    </source>
</evidence>
<keyword evidence="6" id="KW-0256">Endoplasmic reticulum</keyword>
<dbReference type="GO" id="GO:0047057">
    <property type="term" value="F:vitamin-K-epoxide reductase (warfarin-sensitive) activity"/>
    <property type="evidence" value="ECO:0007669"/>
    <property type="project" value="UniProtKB-EC"/>
</dbReference>
<evidence type="ECO:0000256" key="9">
    <source>
        <dbReference type="ARBA" id="ARBA00023136"/>
    </source>
</evidence>
<keyword evidence="10" id="KW-1015">Disulfide bond</keyword>
<dbReference type="Gene3D" id="1.20.1440.130">
    <property type="entry name" value="VKOR domain"/>
    <property type="match status" value="1"/>
</dbReference>
<dbReference type="PANTHER" id="PTHR14519:SF5">
    <property type="entry name" value="VITAMIN K EPOXIDE REDUCTASE COMPLEX SUBUNIT 1-LIKE PROTEIN 1"/>
    <property type="match status" value="1"/>
</dbReference>
<keyword evidence="9 12" id="KW-0472">Membrane</keyword>
<dbReference type="GO" id="GO:0005789">
    <property type="term" value="C:endoplasmic reticulum membrane"/>
    <property type="evidence" value="ECO:0007669"/>
    <property type="project" value="UniProtKB-SubCell"/>
</dbReference>
<dbReference type="GO" id="GO:0048038">
    <property type="term" value="F:quinone binding"/>
    <property type="evidence" value="ECO:0007669"/>
    <property type="project" value="UniProtKB-KW"/>
</dbReference>
<dbReference type="InterPro" id="IPR012932">
    <property type="entry name" value="VKOR"/>
</dbReference>
<comment type="similarity">
    <text evidence="2">Belongs to the VKOR family.</text>
</comment>
<evidence type="ECO:0000256" key="8">
    <source>
        <dbReference type="ARBA" id="ARBA00023002"/>
    </source>
</evidence>
<dbReference type="InterPro" id="IPR042406">
    <property type="entry name" value="VKORC1/VKORC1L1"/>
</dbReference>
<feature type="domain" description="Vitamin K epoxide reductase" evidence="13">
    <location>
        <begin position="8"/>
        <end position="156"/>
    </location>
</feature>
<keyword evidence="4 12" id="KW-0812">Transmembrane</keyword>
<dbReference type="EMBL" id="BEYU01000137">
    <property type="protein sequence ID" value="GBG32985.1"/>
    <property type="molecule type" value="Genomic_DNA"/>
</dbReference>
<evidence type="ECO:0000256" key="2">
    <source>
        <dbReference type="ARBA" id="ARBA00006214"/>
    </source>
</evidence>
<dbReference type="EC" id="1.17.4.4" evidence="3"/>
<dbReference type="Pfam" id="PF07884">
    <property type="entry name" value="VKOR"/>
    <property type="match status" value="1"/>
</dbReference>
<feature type="transmembrane region" description="Helical" evidence="12">
    <location>
        <begin position="134"/>
        <end position="154"/>
    </location>
</feature>
<comment type="caution">
    <text evidence="14">The sequence shown here is derived from an EMBL/GenBank/DDBJ whole genome shotgun (WGS) entry which is preliminary data.</text>
</comment>
<feature type="transmembrane region" description="Helical" evidence="12">
    <location>
        <begin position="108"/>
        <end position="127"/>
    </location>
</feature>
<evidence type="ECO:0000256" key="4">
    <source>
        <dbReference type="ARBA" id="ARBA00022692"/>
    </source>
</evidence>
<keyword evidence="8" id="KW-0560">Oxidoreductase</keyword>
<dbReference type="SMART" id="SM00756">
    <property type="entry name" value="VKc"/>
    <property type="match status" value="1"/>
</dbReference>
<dbReference type="GO" id="GO:0042373">
    <property type="term" value="P:vitamin K metabolic process"/>
    <property type="evidence" value="ECO:0007669"/>
    <property type="project" value="InterPro"/>
</dbReference>
<dbReference type="OrthoDB" id="17010at2759"/>
<evidence type="ECO:0000259" key="13">
    <source>
        <dbReference type="SMART" id="SM00756"/>
    </source>
</evidence>
<gene>
    <name evidence="14" type="ORF">FCC1311_092112</name>
</gene>
<proteinExistence type="inferred from homology"/>
<keyword evidence="11" id="KW-0676">Redox-active center</keyword>
<sequence>MARVRRTPTWLVRAVQADALLGVVVSAYALYVETQLRESPLYEPACNSFGGSCATVLTSSHAHILSHWGIVPRGHVLDLSLATAGILLYSTYLLAISIPFSFPLREHLFLAAAVSGACFSVYLLYVIKYILHDFCIVCTSFHVCNFFMLVLAILEFRQPSVPWPRKAPVGSVKKQD</sequence>
<dbReference type="PANTHER" id="PTHR14519">
    <property type="entry name" value="VITAMIN K EPOXIDE REDUCTASE COMPLEX, SUBUNIT 1"/>
    <property type="match status" value="1"/>
</dbReference>
<keyword evidence="15" id="KW-1185">Reference proteome</keyword>
<keyword evidence="5" id="KW-0874">Quinone</keyword>
<evidence type="ECO:0000313" key="14">
    <source>
        <dbReference type="EMBL" id="GBG32985.1"/>
    </source>
</evidence>
<evidence type="ECO:0000256" key="5">
    <source>
        <dbReference type="ARBA" id="ARBA00022719"/>
    </source>
</evidence>
<evidence type="ECO:0000256" key="7">
    <source>
        <dbReference type="ARBA" id="ARBA00022989"/>
    </source>
</evidence>
<comment type="subcellular location">
    <subcellularLocation>
        <location evidence="1">Endoplasmic reticulum membrane</location>
        <topology evidence="1">Multi-pass membrane protein</topology>
    </subcellularLocation>
</comment>
<evidence type="ECO:0000256" key="11">
    <source>
        <dbReference type="ARBA" id="ARBA00023284"/>
    </source>
</evidence>